<evidence type="ECO:0000259" key="5">
    <source>
        <dbReference type="Pfam" id="PF00884"/>
    </source>
</evidence>
<dbReference type="Proteomes" id="UP000007881">
    <property type="component" value="Chromosome"/>
</dbReference>
<dbReference type="EMBL" id="AP012338">
    <property type="protein sequence ID" value="BAM03307.1"/>
    <property type="molecule type" value="Genomic_DNA"/>
</dbReference>
<sequence length="453" mass="49593">MSKSCPFARNAVWILSDQHPASMLSCAGDPNAATPNLDRLAAEGVRFTRHQSVFPLCCPARGTLLTGRYPHHCVDGHEVRMPPEMPTIAHAFREAGRRTAWFGKWHLDGFHEKTGRAAFHHVPRERRGGFDTWIGYENNNAQFDCHVHGHRRTGDTTEEVERHRLPSFETDDLTDLAIGHLEELAAAGASFFVAISVQPPHDPYTAPADWMRRHRPADVVLPRNVPPIPRIEEQARREIAGANALVENLDHNVGRIREALRRLGLADDTAVVYLSDHGDQHGQHGHFRKCTPYAGSVNVPMIVGGPCDRHYAMPHAEAAPIGTVDAVPTTLGLCGIPKPDAMPGFDFSAAARPGGLARAEGTPPDAALLQYIRPTGHGPANDLPWRGIVTADGWKYASFAGAPYLMFDLDEDPLEMCNLAHHAHAAPKRRELHGRLKALLEEVGDGFALPGAG</sequence>
<organism evidence="6 7">
    <name type="scientific">Phycisphaera mikurensis (strain NBRC 102666 / KCTC 22515 / FYK2301M01)</name>
    <dbReference type="NCBI Taxonomy" id="1142394"/>
    <lineage>
        <taxon>Bacteria</taxon>
        <taxon>Pseudomonadati</taxon>
        <taxon>Planctomycetota</taxon>
        <taxon>Phycisphaerae</taxon>
        <taxon>Phycisphaerales</taxon>
        <taxon>Phycisphaeraceae</taxon>
        <taxon>Phycisphaera</taxon>
    </lineage>
</organism>
<dbReference type="eggNOG" id="COG3119">
    <property type="taxonomic scope" value="Bacteria"/>
</dbReference>
<dbReference type="KEGG" id="phm:PSMK_11480"/>
<dbReference type="Pfam" id="PF00884">
    <property type="entry name" value="Sulfatase"/>
    <property type="match status" value="1"/>
</dbReference>
<evidence type="ECO:0000256" key="4">
    <source>
        <dbReference type="ARBA" id="ARBA00022837"/>
    </source>
</evidence>
<reference evidence="6 7" key="1">
    <citation type="submission" date="2012-02" db="EMBL/GenBank/DDBJ databases">
        <title>Complete genome sequence of Phycisphaera mikurensis NBRC 102666.</title>
        <authorList>
            <person name="Ankai A."/>
            <person name="Hosoyama A."/>
            <person name="Terui Y."/>
            <person name="Sekine M."/>
            <person name="Fukai R."/>
            <person name="Kato Y."/>
            <person name="Nakamura S."/>
            <person name="Yamada-Narita S."/>
            <person name="Kawakoshi A."/>
            <person name="Fukunaga Y."/>
            <person name="Yamazaki S."/>
            <person name="Fujita N."/>
        </authorList>
    </citation>
    <scope>NUCLEOTIDE SEQUENCE [LARGE SCALE GENOMIC DNA]</scope>
    <source>
        <strain evidence="7">NBRC 102666 / KCTC 22515 / FYK2301M01</strain>
    </source>
</reference>
<dbReference type="HOGENOM" id="CLU_006332_9_3_0"/>
<keyword evidence="3 6" id="KW-0378">Hydrolase</keyword>
<dbReference type="SUPFAM" id="SSF53649">
    <property type="entry name" value="Alkaline phosphatase-like"/>
    <property type="match status" value="1"/>
</dbReference>
<evidence type="ECO:0000256" key="1">
    <source>
        <dbReference type="ARBA" id="ARBA00008779"/>
    </source>
</evidence>
<protein>
    <submittedName>
        <fullName evidence="6">Sulfatase</fullName>
        <ecNumber evidence="6">3.1.6.-</ecNumber>
    </submittedName>
</protein>
<dbReference type="InterPro" id="IPR050738">
    <property type="entry name" value="Sulfatase"/>
</dbReference>
<proteinExistence type="inferred from homology"/>
<gene>
    <name evidence="6" type="ordered locus">PSMK_11480</name>
</gene>
<dbReference type="CDD" id="cd16034">
    <property type="entry name" value="sulfatase_like"/>
    <property type="match status" value="1"/>
</dbReference>
<evidence type="ECO:0000313" key="7">
    <source>
        <dbReference type="Proteomes" id="UP000007881"/>
    </source>
</evidence>
<dbReference type="PANTHER" id="PTHR42693:SF33">
    <property type="entry name" value="ARYLSULFATASE"/>
    <property type="match status" value="1"/>
</dbReference>
<accession>I0IDG9</accession>
<dbReference type="InterPro" id="IPR024607">
    <property type="entry name" value="Sulfatase_CS"/>
</dbReference>
<dbReference type="Gene3D" id="3.40.720.10">
    <property type="entry name" value="Alkaline Phosphatase, subunit A"/>
    <property type="match status" value="1"/>
</dbReference>
<dbReference type="InterPro" id="IPR017850">
    <property type="entry name" value="Alkaline_phosphatase_core_sf"/>
</dbReference>
<dbReference type="GO" id="GO:0004065">
    <property type="term" value="F:arylsulfatase activity"/>
    <property type="evidence" value="ECO:0007669"/>
    <property type="project" value="TreeGrafter"/>
</dbReference>
<dbReference type="EC" id="3.1.6.-" evidence="6"/>
<evidence type="ECO:0000313" key="6">
    <source>
        <dbReference type="EMBL" id="BAM03307.1"/>
    </source>
</evidence>
<feature type="domain" description="Sulfatase N-terminal" evidence="5">
    <location>
        <begin position="9"/>
        <end position="336"/>
    </location>
</feature>
<name>I0IDG9_PHYMF</name>
<dbReference type="AlphaFoldDB" id="I0IDG9"/>
<evidence type="ECO:0000256" key="3">
    <source>
        <dbReference type="ARBA" id="ARBA00022801"/>
    </source>
</evidence>
<dbReference type="PANTHER" id="PTHR42693">
    <property type="entry name" value="ARYLSULFATASE FAMILY MEMBER"/>
    <property type="match status" value="1"/>
</dbReference>
<evidence type="ECO:0000256" key="2">
    <source>
        <dbReference type="ARBA" id="ARBA00022723"/>
    </source>
</evidence>
<dbReference type="InterPro" id="IPR000917">
    <property type="entry name" value="Sulfatase_N"/>
</dbReference>
<keyword evidence="2" id="KW-0479">Metal-binding</keyword>
<keyword evidence="4" id="KW-0106">Calcium</keyword>
<keyword evidence="7" id="KW-1185">Reference proteome</keyword>
<dbReference type="PROSITE" id="PS00523">
    <property type="entry name" value="SULFATASE_1"/>
    <property type="match status" value="1"/>
</dbReference>
<comment type="similarity">
    <text evidence="1">Belongs to the sulfatase family.</text>
</comment>
<dbReference type="STRING" id="1142394.PSMK_11480"/>
<dbReference type="GO" id="GO:0046872">
    <property type="term" value="F:metal ion binding"/>
    <property type="evidence" value="ECO:0007669"/>
    <property type="project" value="UniProtKB-KW"/>
</dbReference>